<reference evidence="1" key="1">
    <citation type="submission" date="2022-04" db="EMBL/GenBank/DDBJ databases">
        <title>Paenibacillus mangrovi sp. nov., a novel endophytic bacterium isolated from bark of Kandelia candel.</title>
        <authorList>
            <person name="Tuo L."/>
        </authorList>
    </citation>
    <scope>NUCLEOTIDE SEQUENCE</scope>
    <source>
        <strain evidence="1">KQZ6P-2</strain>
    </source>
</reference>
<gene>
    <name evidence="1" type="ORF">MUG84_21430</name>
</gene>
<dbReference type="SUPFAM" id="SSF53335">
    <property type="entry name" value="S-adenosyl-L-methionine-dependent methyltransferases"/>
    <property type="match status" value="1"/>
</dbReference>
<organism evidence="1 2">
    <name type="scientific">Paenibacillus mangrovi</name>
    <dbReference type="NCBI Taxonomy" id="2931978"/>
    <lineage>
        <taxon>Bacteria</taxon>
        <taxon>Bacillati</taxon>
        <taxon>Bacillota</taxon>
        <taxon>Bacilli</taxon>
        <taxon>Bacillales</taxon>
        <taxon>Paenibacillaceae</taxon>
        <taxon>Paenibacillus</taxon>
    </lineage>
</organism>
<dbReference type="Proteomes" id="UP001139347">
    <property type="component" value="Unassembled WGS sequence"/>
</dbReference>
<name>A0A9X2B458_9BACL</name>
<proteinExistence type="predicted"/>
<sequence length="209" mass="24399">MFNLDERALSGRKILDCPGGACSFAAGANKHGSDVIAADIVYYHDTEMLYRKGIGDIIHAMEHVETEKKRYLWTEFQSVEELRTERIKALETCARDMRLHPERYIPVTLPVLPFEDGQFDMTLSAHFLFTYADRLDADFHLRTLRELFRVTRHEVRIFPLVDQSGRQPEHVDILICYARIQGWEPDIQAVPYHFQRNANHVLVLRKTEK</sequence>
<accession>A0A9X2B458</accession>
<keyword evidence="1" id="KW-0489">Methyltransferase</keyword>
<dbReference type="InterPro" id="IPR029063">
    <property type="entry name" value="SAM-dependent_MTases_sf"/>
</dbReference>
<dbReference type="GO" id="GO:0032259">
    <property type="term" value="P:methylation"/>
    <property type="evidence" value="ECO:0007669"/>
    <property type="project" value="UniProtKB-KW"/>
</dbReference>
<dbReference type="GO" id="GO:0008168">
    <property type="term" value="F:methyltransferase activity"/>
    <property type="evidence" value="ECO:0007669"/>
    <property type="project" value="UniProtKB-KW"/>
</dbReference>
<evidence type="ECO:0000313" key="2">
    <source>
        <dbReference type="Proteomes" id="UP001139347"/>
    </source>
</evidence>
<dbReference type="Gene3D" id="3.40.50.150">
    <property type="entry name" value="Vaccinia Virus protein VP39"/>
    <property type="match status" value="1"/>
</dbReference>
<keyword evidence="1" id="KW-0808">Transferase</keyword>
<dbReference type="AlphaFoldDB" id="A0A9X2B458"/>
<dbReference type="EMBL" id="JALIRP010000010">
    <property type="protein sequence ID" value="MCJ8014279.1"/>
    <property type="molecule type" value="Genomic_DNA"/>
</dbReference>
<comment type="caution">
    <text evidence="1">The sequence shown here is derived from an EMBL/GenBank/DDBJ whole genome shotgun (WGS) entry which is preliminary data.</text>
</comment>
<protein>
    <submittedName>
        <fullName evidence="1">Class I SAM-dependent methyltransferase</fullName>
    </submittedName>
</protein>
<keyword evidence="2" id="KW-1185">Reference proteome</keyword>
<evidence type="ECO:0000313" key="1">
    <source>
        <dbReference type="EMBL" id="MCJ8014279.1"/>
    </source>
</evidence>